<feature type="compositionally biased region" description="Basic and acidic residues" evidence="6">
    <location>
        <begin position="116"/>
        <end position="132"/>
    </location>
</feature>
<sequence>MIADKGPMMNSPYLTSPPFMNSPSFLISPTFPMIDNSPCPLFSNNPIPAEKTLLRTQCLNIKDTRSSLVATAVFEAARTFLSFPLSKLPLKCSSPPEFNVQNNSILKSLRQKPITTKEDGKAVEKAPPLEHKRNSKNNLALPNVVRRRYSHNLNQLMSGTAMMLDEDGGNDSQGLFSFSDKMSPIGSPNDNTATTLSGMISPIGQSPNTSNFYLNPEDSIDKPSCQQNPLPNMNDLYNALLVQQQMQAKQEHLQELWRKKMEQESKELDEVDDDEPLPPLDTSIPSPKEDLHHIQDYEPTINTNNVKKKGKSIMDLIKPIKKRLITGETPTSVHTPDDQSSDPAAVQSKGTRLSTFINKVLNRTPSSASTPSSPIYATTDNTRKDLNILTQIHQGNQSMAPLSVRRRVSEIHVSPPTDHHHHVHKSAIQHQHNMEQMMQQQQQQMQQQQAIYQQQIKMEQQQQMKMEQLMQNQQQQQQQLQHQSLHSMKMEQQQHVMHQPISYQQSQQQPYQQNINFQPAPTFQHPQNVNLSQFQWNHPQQQQQQQPQFNRFQRQQQQQQPQFTFSSHSPQQPCQGTNNNNRAKEDANSYRYNASSPTMLTNLMSSASITSPESPTSYKVRRRDELEFDPEDFDHEDVMMMMAYKKRRIAANEHVRNPTTSSHCNFNEDISIDGEYGEYQTGDEDKPYKCNVCKKAFAHFTNLRRHVKLHSGNKPFLCEHPDCGKKFARRSDLQTHARIHTGERPFTCNAHGCTKSFTTVSNLRRHERIHQTK</sequence>
<dbReference type="GO" id="GO:0031519">
    <property type="term" value="C:PcG protein complex"/>
    <property type="evidence" value="ECO:0007669"/>
    <property type="project" value="TreeGrafter"/>
</dbReference>
<feature type="region of interest" description="Disordered" evidence="6">
    <location>
        <begin position="473"/>
        <end position="510"/>
    </location>
</feature>
<dbReference type="GO" id="GO:0000981">
    <property type="term" value="F:DNA-binding transcription factor activity, RNA polymerase II-specific"/>
    <property type="evidence" value="ECO:0007669"/>
    <property type="project" value="TreeGrafter"/>
</dbReference>
<dbReference type="FunFam" id="3.30.160.60:FF:000072">
    <property type="entry name" value="zinc finger protein 143 isoform X1"/>
    <property type="match status" value="1"/>
</dbReference>
<evidence type="ECO:0000256" key="6">
    <source>
        <dbReference type="SAM" id="MobiDB-lite"/>
    </source>
</evidence>
<dbReference type="Gene3D" id="3.30.160.60">
    <property type="entry name" value="Classic Zinc Finger"/>
    <property type="match status" value="3"/>
</dbReference>
<dbReference type="InterPro" id="IPR036236">
    <property type="entry name" value="Znf_C2H2_sf"/>
</dbReference>
<dbReference type="SUPFAM" id="SSF57667">
    <property type="entry name" value="beta-beta-alpha zinc fingers"/>
    <property type="match status" value="2"/>
</dbReference>
<feature type="compositionally biased region" description="Low complexity" evidence="6">
    <location>
        <begin position="536"/>
        <end position="573"/>
    </location>
</feature>
<keyword evidence="3 5" id="KW-0863">Zinc-finger</keyword>
<dbReference type="GO" id="GO:0005667">
    <property type="term" value="C:transcription regulator complex"/>
    <property type="evidence" value="ECO:0007669"/>
    <property type="project" value="TreeGrafter"/>
</dbReference>
<reference evidence="8 9" key="1">
    <citation type="submission" date="2024-03" db="EMBL/GenBank/DDBJ databases">
        <title>The Acrasis kona genome and developmental transcriptomes reveal deep origins of eukaryotic multicellular pathways.</title>
        <authorList>
            <person name="Sheikh S."/>
            <person name="Fu C.-J."/>
            <person name="Brown M.W."/>
            <person name="Baldauf S.L."/>
        </authorList>
    </citation>
    <scope>NUCLEOTIDE SEQUENCE [LARGE SCALE GENOMIC DNA]</scope>
    <source>
        <strain evidence="8 9">ATCC MYA-3509</strain>
    </source>
</reference>
<dbReference type="Pfam" id="PF00096">
    <property type="entry name" value="zf-C2H2"/>
    <property type="match status" value="3"/>
</dbReference>
<comment type="caution">
    <text evidence="8">The sequence shown here is derived from an EMBL/GenBank/DDBJ whole genome shotgun (WGS) entry which is preliminary data.</text>
</comment>
<keyword evidence="1" id="KW-0479">Metal-binding</keyword>
<dbReference type="AlphaFoldDB" id="A0AAW2Z861"/>
<dbReference type="PANTHER" id="PTHR14003:SF19">
    <property type="entry name" value="YY2 TRANSCRIPTION FACTOR"/>
    <property type="match status" value="1"/>
</dbReference>
<feature type="compositionally biased region" description="Polar residues" evidence="6">
    <location>
        <begin position="484"/>
        <end position="496"/>
    </location>
</feature>
<evidence type="ECO:0000256" key="1">
    <source>
        <dbReference type="ARBA" id="ARBA00022723"/>
    </source>
</evidence>
<dbReference type="EMBL" id="JAOPGA020001197">
    <property type="protein sequence ID" value="KAL0485988.1"/>
    <property type="molecule type" value="Genomic_DNA"/>
</dbReference>
<dbReference type="PROSITE" id="PS50157">
    <property type="entry name" value="ZINC_FINGER_C2H2_2"/>
    <property type="match status" value="3"/>
</dbReference>
<feature type="region of interest" description="Disordered" evidence="6">
    <location>
        <begin position="116"/>
        <end position="135"/>
    </location>
</feature>
<evidence type="ECO:0000313" key="9">
    <source>
        <dbReference type="Proteomes" id="UP001431209"/>
    </source>
</evidence>
<keyword evidence="9" id="KW-1185">Reference proteome</keyword>
<feature type="region of interest" description="Disordered" evidence="6">
    <location>
        <begin position="536"/>
        <end position="584"/>
    </location>
</feature>
<evidence type="ECO:0000256" key="5">
    <source>
        <dbReference type="PROSITE-ProRule" id="PRU00042"/>
    </source>
</evidence>
<dbReference type="GO" id="GO:0000978">
    <property type="term" value="F:RNA polymerase II cis-regulatory region sequence-specific DNA binding"/>
    <property type="evidence" value="ECO:0007669"/>
    <property type="project" value="TreeGrafter"/>
</dbReference>
<feature type="region of interest" description="Disordered" evidence="6">
    <location>
        <begin position="264"/>
        <end position="289"/>
    </location>
</feature>
<feature type="domain" description="C2H2-type" evidence="7">
    <location>
        <begin position="688"/>
        <end position="715"/>
    </location>
</feature>
<evidence type="ECO:0000256" key="2">
    <source>
        <dbReference type="ARBA" id="ARBA00022737"/>
    </source>
</evidence>
<evidence type="ECO:0000313" key="8">
    <source>
        <dbReference type="EMBL" id="KAL0485988.1"/>
    </source>
</evidence>
<dbReference type="GO" id="GO:0008270">
    <property type="term" value="F:zinc ion binding"/>
    <property type="evidence" value="ECO:0007669"/>
    <property type="project" value="UniProtKB-KW"/>
</dbReference>
<evidence type="ECO:0000256" key="4">
    <source>
        <dbReference type="ARBA" id="ARBA00022833"/>
    </source>
</evidence>
<feature type="compositionally biased region" description="Low complexity" evidence="6">
    <location>
        <begin position="473"/>
        <end position="483"/>
    </location>
</feature>
<evidence type="ECO:0000259" key="7">
    <source>
        <dbReference type="PROSITE" id="PS50157"/>
    </source>
</evidence>
<dbReference type="SMART" id="SM00355">
    <property type="entry name" value="ZnF_C2H2"/>
    <property type="match status" value="3"/>
</dbReference>
<feature type="domain" description="C2H2-type" evidence="7">
    <location>
        <begin position="716"/>
        <end position="745"/>
    </location>
</feature>
<keyword evidence="2" id="KW-0677">Repeat</keyword>
<evidence type="ECO:0000256" key="3">
    <source>
        <dbReference type="ARBA" id="ARBA00022771"/>
    </source>
</evidence>
<dbReference type="PANTHER" id="PTHR14003">
    <property type="entry name" value="TRANSCRIPTIONAL REPRESSOR PROTEIN YY"/>
    <property type="match status" value="1"/>
</dbReference>
<protein>
    <submittedName>
        <fullName evidence="8">Zinc finger protein</fullName>
    </submittedName>
</protein>
<keyword evidence="4" id="KW-0862">Zinc</keyword>
<gene>
    <name evidence="8" type="ORF">AKO1_012230</name>
</gene>
<dbReference type="Proteomes" id="UP001431209">
    <property type="component" value="Unassembled WGS sequence"/>
</dbReference>
<feature type="domain" description="C2H2-type" evidence="7">
    <location>
        <begin position="746"/>
        <end position="773"/>
    </location>
</feature>
<accession>A0AAW2Z861</accession>
<dbReference type="FunFam" id="3.30.160.60:FF:000358">
    <property type="entry name" value="zinc finger protein 24"/>
    <property type="match status" value="1"/>
</dbReference>
<feature type="region of interest" description="Disordered" evidence="6">
    <location>
        <begin position="327"/>
        <end position="350"/>
    </location>
</feature>
<name>A0AAW2Z861_9EUKA</name>
<feature type="compositionally biased region" description="Low complexity" evidence="6">
    <location>
        <begin position="499"/>
        <end position="510"/>
    </location>
</feature>
<dbReference type="PROSITE" id="PS00028">
    <property type="entry name" value="ZINC_FINGER_C2H2_1"/>
    <property type="match status" value="3"/>
</dbReference>
<organism evidence="8 9">
    <name type="scientific">Acrasis kona</name>
    <dbReference type="NCBI Taxonomy" id="1008807"/>
    <lineage>
        <taxon>Eukaryota</taxon>
        <taxon>Discoba</taxon>
        <taxon>Heterolobosea</taxon>
        <taxon>Tetramitia</taxon>
        <taxon>Eutetramitia</taxon>
        <taxon>Acrasidae</taxon>
        <taxon>Acrasis</taxon>
    </lineage>
</organism>
<proteinExistence type="predicted"/>
<dbReference type="InterPro" id="IPR013087">
    <property type="entry name" value="Znf_C2H2_type"/>
</dbReference>
<dbReference type="FunFam" id="3.30.160.60:FF:000303">
    <property type="entry name" value="Zinc finger protein 41"/>
    <property type="match status" value="1"/>
</dbReference>
<dbReference type="GO" id="GO:0000785">
    <property type="term" value="C:chromatin"/>
    <property type="evidence" value="ECO:0007669"/>
    <property type="project" value="TreeGrafter"/>
</dbReference>